<evidence type="ECO:0000259" key="1">
    <source>
        <dbReference type="Pfam" id="PF00534"/>
    </source>
</evidence>
<evidence type="ECO:0000313" key="2">
    <source>
        <dbReference type="EMBL" id="AMY10604.1"/>
    </source>
</evidence>
<feature type="domain" description="Glycosyl transferase family 1" evidence="1">
    <location>
        <begin position="230"/>
        <end position="374"/>
    </location>
</feature>
<dbReference type="AlphaFoldDB" id="A0A143PS11"/>
<organism evidence="2 3">
    <name type="scientific">Luteitalea pratensis</name>
    <dbReference type="NCBI Taxonomy" id="1855912"/>
    <lineage>
        <taxon>Bacteria</taxon>
        <taxon>Pseudomonadati</taxon>
        <taxon>Acidobacteriota</taxon>
        <taxon>Vicinamibacteria</taxon>
        <taxon>Vicinamibacterales</taxon>
        <taxon>Vicinamibacteraceae</taxon>
        <taxon>Luteitalea</taxon>
    </lineage>
</organism>
<gene>
    <name evidence="2" type="primary">mshA_6</name>
    <name evidence="2" type="ORF">LuPra_03842</name>
</gene>
<reference evidence="3" key="2">
    <citation type="submission" date="2016-04" db="EMBL/GenBank/DDBJ databases">
        <title>First Complete Genome Sequence of a Subdivision 6 Acidobacterium.</title>
        <authorList>
            <person name="Huang S."/>
            <person name="Vieira S."/>
            <person name="Bunk B."/>
            <person name="Riedel T."/>
            <person name="Sproeer C."/>
            <person name="Overmann J."/>
        </authorList>
    </citation>
    <scope>NUCLEOTIDE SEQUENCE [LARGE SCALE GENOMIC DNA]</scope>
    <source>
        <strain evidence="3">DSM 100886 HEG_-6_39</strain>
    </source>
</reference>
<protein>
    <submittedName>
        <fullName evidence="2">D-inositol 3-phosphate glycosyltransferase</fullName>
        <ecNumber evidence="2">2.4.1.250</ecNumber>
    </submittedName>
</protein>
<dbReference type="STRING" id="1855912.LuPra_03842"/>
<evidence type="ECO:0000313" key="3">
    <source>
        <dbReference type="Proteomes" id="UP000076079"/>
    </source>
</evidence>
<dbReference type="Proteomes" id="UP000076079">
    <property type="component" value="Chromosome"/>
</dbReference>
<accession>A0A143PS11</accession>
<dbReference type="EC" id="2.4.1.250" evidence="2"/>
<dbReference type="InterPro" id="IPR050194">
    <property type="entry name" value="Glycosyltransferase_grp1"/>
</dbReference>
<dbReference type="Pfam" id="PF00534">
    <property type="entry name" value="Glycos_transf_1"/>
    <property type="match status" value="1"/>
</dbReference>
<dbReference type="PATRIC" id="fig|1813736.3.peg.4048"/>
<keyword evidence="2" id="KW-0808">Transferase</keyword>
<keyword evidence="3" id="KW-1185">Reference proteome</keyword>
<dbReference type="PANTHER" id="PTHR45947">
    <property type="entry name" value="SULFOQUINOVOSYL TRANSFERASE SQD2"/>
    <property type="match status" value="1"/>
</dbReference>
<reference evidence="2 3" key="1">
    <citation type="journal article" date="2016" name="Genome Announc.">
        <title>First Complete Genome Sequence of a Subdivision 6 Acidobacterium Strain.</title>
        <authorList>
            <person name="Huang S."/>
            <person name="Vieira S."/>
            <person name="Bunk B."/>
            <person name="Riedel T."/>
            <person name="Sproer C."/>
            <person name="Overmann J."/>
        </authorList>
    </citation>
    <scope>NUCLEOTIDE SEQUENCE [LARGE SCALE GENOMIC DNA]</scope>
    <source>
        <strain evidence="3">DSM 100886 HEG_-6_39</strain>
    </source>
</reference>
<sequence>MPAPPGHPGPDAPPSDPVGMAVTPALPAALAGVRVALVHDWLTGMRGGERVLEVLCETFPDASLHTLLHVPGSVSPVIERHVPQTSFLQRVPGIARLYRHLLPLYPLAIDGLDVGDAEVVISTSHCAAKSVPTRPGARHLCYCFTPVRYAWDQFDAYFGPERVGRTRSAVMRLLLDRFARWDQRTSIRPDRYVAISQYVARRIGRYYNRRSAVVYPPVDTMYFTPGTAPRDGFALVVSALVPYKRVDVAVAACRAVGVPLKVIGQGPDAPALARLGGPGVEFLGALPDNDVREMYRRAAMVLLPGEEDFGLVPVEAQACGTPIVALGRGGATETVANGGTGVLTGEGVDAFAAGIRRVLDEPPSPAACRAQAERFSTERFVQQLLDAVMDMRLAAPGAVRW</sequence>
<dbReference type="InterPro" id="IPR001296">
    <property type="entry name" value="Glyco_trans_1"/>
</dbReference>
<dbReference type="GO" id="GO:0102710">
    <property type="term" value="F:D-inositol-3-phosphate glycosyltransferase activity"/>
    <property type="evidence" value="ECO:0007669"/>
    <property type="project" value="UniProtKB-EC"/>
</dbReference>
<proteinExistence type="predicted"/>
<name>A0A143PS11_LUTPR</name>
<keyword evidence="2" id="KW-0328">Glycosyltransferase</keyword>
<dbReference type="KEGG" id="abac:LuPra_03842"/>
<dbReference type="Gene3D" id="3.40.50.2000">
    <property type="entry name" value="Glycogen Phosphorylase B"/>
    <property type="match status" value="2"/>
</dbReference>
<dbReference type="PANTHER" id="PTHR45947:SF3">
    <property type="entry name" value="SULFOQUINOVOSYL TRANSFERASE SQD2"/>
    <property type="match status" value="1"/>
</dbReference>
<dbReference type="SUPFAM" id="SSF53756">
    <property type="entry name" value="UDP-Glycosyltransferase/glycogen phosphorylase"/>
    <property type="match status" value="1"/>
</dbReference>
<dbReference type="EMBL" id="CP015136">
    <property type="protein sequence ID" value="AMY10604.1"/>
    <property type="molecule type" value="Genomic_DNA"/>
</dbReference>
<dbReference type="OrthoDB" id="9801609at2"/>
<dbReference type="RefSeq" id="WP_157899404.1">
    <property type="nucleotide sequence ID" value="NZ_CP015136.1"/>
</dbReference>